<keyword evidence="3" id="KW-0547">Nucleotide-binding</keyword>
<evidence type="ECO:0000259" key="2">
    <source>
        <dbReference type="Pfam" id="PF13581"/>
    </source>
</evidence>
<dbReference type="InterPro" id="IPR036890">
    <property type="entry name" value="HATPase_C_sf"/>
</dbReference>
<dbReference type="RefSeq" id="WP_369221367.1">
    <property type="nucleotide sequence ID" value="NZ_CP163441.1"/>
</dbReference>
<reference evidence="3" key="1">
    <citation type="submission" date="2024-07" db="EMBL/GenBank/DDBJ databases">
        <authorList>
            <person name="Yu S.T."/>
        </authorList>
    </citation>
    <scope>NUCLEOTIDE SEQUENCE</scope>
    <source>
        <strain evidence="3">R39</strain>
    </source>
</reference>
<name>A0AB39QEY4_9ACTN</name>
<dbReference type="PANTHER" id="PTHR35526">
    <property type="entry name" value="ANTI-SIGMA-F FACTOR RSBW-RELATED"/>
    <property type="match status" value="1"/>
</dbReference>
<dbReference type="Pfam" id="PF13581">
    <property type="entry name" value="HATPase_c_2"/>
    <property type="match status" value="1"/>
</dbReference>
<dbReference type="InterPro" id="IPR003594">
    <property type="entry name" value="HATPase_dom"/>
</dbReference>
<evidence type="ECO:0000256" key="1">
    <source>
        <dbReference type="ARBA" id="ARBA00022527"/>
    </source>
</evidence>
<proteinExistence type="predicted"/>
<accession>A0AB39QEY4</accession>
<keyword evidence="1" id="KW-0418">Kinase</keyword>
<dbReference type="PANTHER" id="PTHR35526:SF3">
    <property type="entry name" value="ANTI-SIGMA-F FACTOR RSBW"/>
    <property type="match status" value="1"/>
</dbReference>
<protein>
    <submittedName>
        <fullName evidence="3">ATP-binding protein</fullName>
    </submittedName>
</protein>
<feature type="domain" description="Histidine kinase/HSP90-like ATPase" evidence="2">
    <location>
        <begin position="36"/>
        <end position="135"/>
    </location>
</feature>
<sequence length="157" mass="16204">MSDTGGFRPPWRRRRPAAAVEHALPAVQRYIASFRPGPEAVRRAREAVTAHLPAAGVAPGSAFADAVLLVVSELVANVLRHAPGSPVMDVGITVAAGQLVVGVADAEPRLPDLSDGGMGAGLRMVAELAADYDGDVSAEPAVDHDGKVVLVRFSVPS</sequence>
<dbReference type="SUPFAM" id="SSF55874">
    <property type="entry name" value="ATPase domain of HSP90 chaperone/DNA topoisomerase II/histidine kinase"/>
    <property type="match status" value="1"/>
</dbReference>
<dbReference type="EMBL" id="CP163441">
    <property type="protein sequence ID" value="XDQ41775.1"/>
    <property type="molecule type" value="Genomic_DNA"/>
</dbReference>
<dbReference type="GO" id="GO:0004674">
    <property type="term" value="F:protein serine/threonine kinase activity"/>
    <property type="evidence" value="ECO:0007669"/>
    <property type="project" value="UniProtKB-KW"/>
</dbReference>
<evidence type="ECO:0000313" key="3">
    <source>
        <dbReference type="EMBL" id="XDQ41775.1"/>
    </source>
</evidence>
<dbReference type="InterPro" id="IPR050267">
    <property type="entry name" value="Anti-sigma-factor_SerPK"/>
</dbReference>
<keyword evidence="1" id="KW-0808">Transferase</keyword>
<organism evidence="3">
    <name type="scientific">Streptomyces sp. R39</name>
    <dbReference type="NCBI Taxonomy" id="3238631"/>
    <lineage>
        <taxon>Bacteria</taxon>
        <taxon>Bacillati</taxon>
        <taxon>Actinomycetota</taxon>
        <taxon>Actinomycetes</taxon>
        <taxon>Kitasatosporales</taxon>
        <taxon>Streptomycetaceae</taxon>
        <taxon>Streptomyces</taxon>
    </lineage>
</organism>
<dbReference type="AlphaFoldDB" id="A0AB39QEY4"/>
<dbReference type="GO" id="GO:0005524">
    <property type="term" value="F:ATP binding"/>
    <property type="evidence" value="ECO:0007669"/>
    <property type="project" value="UniProtKB-KW"/>
</dbReference>
<keyword evidence="1" id="KW-0723">Serine/threonine-protein kinase</keyword>
<dbReference type="CDD" id="cd16936">
    <property type="entry name" value="HATPase_RsbW-like"/>
    <property type="match status" value="1"/>
</dbReference>
<gene>
    <name evidence="3" type="ORF">AB5J52_05510</name>
</gene>
<keyword evidence="3" id="KW-0067">ATP-binding</keyword>
<dbReference type="Gene3D" id="3.30.565.10">
    <property type="entry name" value="Histidine kinase-like ATPase, C-terminal domain"/>
    <property type="match status" value="1"/>
</dbReference>